<feature type="compositionally biased region" description="Low complexity" evidence="1">
    <location>
        <begin position="32"/>
        <end position="41"/>
    </location>
</feature>
<protein>
    <submittedName>
        <fullName evidence="2">Uncharacterized protein</fullName>
    </submittedName>
</protein>
<feature type="compositionally biased region" description="Polar residues" evidence="1">
    <location>
        <begin position="12"/>
        <end position="24"/>
    </location>
</feature>
<keyword evidence="3" id="KW-1185">Reference proteome</keyword>
<evidence type="ECO:0000256" key="1">
    <source>
        <dbReference type="SAM" id="MobiDB-lite"/>
    </source>
</evidence>
<proteinExistence type="predicted"/>
<feature type="region of interest" description="Disordered" evidence="1">
    <location>
        <begin position="88"/>
        <end position="111"/>
    </location>
</feature>
<evidence type="ECO:0000313" key="3">
    <source>
        <dbReference type="Proteomes" id="UP001311232"/>
    </source>
</evidence>
<evidence type="ECO:0000313" key="2">
    <source>
        <dbReference type="EMBL" id="KAK5620392.1"/>
    </source>
</evidence>
<sequence length="178" mass="18473">MCVAREWRDATVSDSPSHPSQSAQAGFGLAGSQTSQSSAATPHSYTHSQNAPWSLAARGPQLSLKCASTATALCVDVPRGQVLSSGLFRPQSAQTTASASRSSSSAPPSIMQPVVPSCSAVRLSSPLPSPPSLAYSIPVLGSVVHSLIQTLNQPRAPQRSALHSHRKDIKPPSVVLLC</sequence>
<accession>A0AAV9SGH3</accession>
<gene>
    <name evidence="2" type="ORF">CRENBAI_024616</name>
</gene>
<feature type="compositionally biased region" description="Low complexity" evidence="1">
    <location>
        <begin position="89"/>
        <end position="109"/>
    </location>
</feature>
<name>A0AAV9SGH3_9TELE</name>
<comment type="caution">
    <text evidence="2">The sequence shown here is derived from an EMBL/GenBank/DDBJ whole genome shotgun (WGS) entry which is preliminary data.</text>
</comment>
<reference evidence="2 3" key="1">
    <citation type="submission" date="2021-06" db="EMBL/GenBank/DDBJ databases">
        <authorList>
            <person name="Palmer J.M."/>
        </authorList>
    </citation>
    <scope>NUCLEOTIDE SEQUENCE [LARGE SCALE GENOMIC DNA]</scope>
    <source>
        <strain evidence="2 3">MEX-2019</strain>
        <tissue evidence="2">Muscle</tissue>
    </source>
</reference>
<dbReference type="EMBL" id="JAHHUM010000366">
    <property type="protein sequence ID" value="KAK5620392.1"/>
    <property type="molecule type" value="Genomic_DNA"/>
</dbReference>
<feature type="compositionally biased region" description="Basic and acidic residues" evidence="1">
    <location>
        <begin position="1"/>
        <end position="11"/>
    </location>
</feature>
<feature type="region of interest" description="Disordered" evidence="1">
    <location>
        <begin position="1"/>
        <end position="48"/>
    </location>
</feature>
<dbReference type="Proteomes" id="UP001311232">
    <property type="component" value="Unassembled WGS sequence"/>
</dbReference>
<dbReference type="AlphaFoldDB" id="A0AAV9SGH3"/>
<organism evidence="2 3">
    <name type="scientific">Crenichthys baileyi</name>
    <name type="common">White River springfish</name>
    <dbReference type="NCBI Taxonomy" id="28760"/>
    <lineage>
        <taxon>Eukaryota</taxon>
        <taxon>Metazoa</taxon>
        <taxon>Chordata</taxon>
        <taxon>Craniata</taxon>
        <taxon>Vertebrata</taxon>
        <taxon>Euteleostomi</taxon>
        <taxon>Actinopterygii</taxon>
        <taxon>Neopterygii</taxon>
        <taxon>Teleostei</taxon>
        <taxon>Neoteleostei</taxon>
        <taxon>Acanthomorphata</taxon>
        <taxon>Ovalentaria</taxon>
        <taxon>Atherinomorphae</taxon>
        <taxon>Cyprinodontiformes</taxon>
        <taxon>Goodeidae</taxon>
        <taxon>Crenichthys</taxon>
    </lineage>
</organism>